<dbReference type="Gene3D" id="3.20.20.190">
    <property type="entry name" value="Phosphatidylinositol (PI) phosphodiesterase"/>
    <property type="match status" value="1"/>
</dbReference>
<dbReference type="AlphaFoldDB" id="A0A326UAV5"/>
<dbReference type="EMBL" id="QKUF01000002">
    <property type="protein sequence ID" value="PZW34331.1"/>
    <property type="molecule type" value="Genomic_DNA"/>
</dbReference>
<gene>
    <name evidence="3" type="ORF">EI42_01168</name>
</gene>
<proteinExistence type="predicted"/>
<evidence type="ECO:0000259" key="2">
    <source>
        <dbReference type="PROSITE" id="PS51704"/>
    </source>
</evidence>
<keyword evidence="1" id="KW-0812">Transmembrane</keyword>
<dbReference type="OrthoDB" id="384721at2"/>
<name>A0A326UAV5_THEHA</name>
<dbReference type="SUPFAM" id="SSF51695">
    <property type="entry name" value="PLC-like phosphodiesterases"/>
    <property type="match status" value="1"/>
</dbReference>
<keyword evidence="1" id="KW-1133">Transmembrane helix</keyword>
<sequence>MEKKRSGCLRALLIGCIVMLLFVAFLSINNGPLFVKQRTGRPFLLAHRGVAQTFDTHGLQNDTCTAERIYPPEHSFIENTIPSMQEAFRLGADMVEFDVQPTRDGKFVVFHDWTLDCRTNGKGVTREHTLAELKQLDVGYGYTADGGKTYPLRGKGLHMMPSLDEVLQTFPDKAFLIHVKSNDPEEGRQLAQVLSRLSAAQQCLLTVYGGDLPVASFHEQLPGIRVMSKETMKSCLIPYLVLGWSGYVPPACQNTELHIPEALAHWFWGWPGRFLERMESNNTRVIIVGGDGSEFSSGFDTPDDMKRLPSDYNGWIWTNRIDKIAPLSKKENSEWYRHCA</sequence>
<dbReference type="Proteomes" id="UP000248806">
    <property type="component" value="Unassembled WGS sequence"/>
</dbReference>
<feature type="domain" description="GP-PDE" evidence="2">
    <location>
        <begin position="58"/>
        <end position="328"/>
    </location>
</feature>
<dbReference type="PANTHER" id="PTHR43805">
    <property type="entry name" value="GLYCEROPHOSPHORYL DIESTER PHOSPHODIESTERASE"/>
    <property type="match status" value="1"/>
</dbReference>
<dbReference type="PROSITE" id="PS51704">
    <property type="entry name" value="GP_PDE"/>
    <property type="match status" value="1"/>
</dbReference>
<evidence type="ECO:0000313" key="4">
    <source>
        <dbReference type="Proteomes" id="UP000248806"/>
    </source>
</evidence>
<accession>A0A326UAV5</accession>
<organism evidence="3 4">
    <name type="scientific">Thermosporothrix hazakensis</name>
    <dbReference type="NCBI Taxonomy" id="644383"/>
    <lineage>
        <taxon>Bacteria</taxon>
        <taxon>Bacillati</taxon>
        <taxon>Chloroflexota</taxon>
        <taxon>Ktedonobacteria</taxon>
        <taxon>Ktedonobacterales</taxon>
        <taxon>Thermosporotrichaceae</taxon>
        <taxon>Thermosporothrix</taxon>
    </lineage>
</organism>
<dbReference type="InterPro" id="IPR030395">
    <property type="entry name" value="GP_PDE_dom"/>
</dbReference>
<evidence type="ECO:0000313" key="3">
    <source>
        <dbReference type="EMBL" id="PZW34331.1"/>
    </source>
</evidence>
<comment type="caution">
    <text evidence="3">The sequence shown here is derived from an EMBL/GenBank/DDBJ whole genome shotgun (WGS) entry which is preliminary data.</text>
</comment>
<dbReference type="CDD" id="cd08613">
    <property type="entry name" value="GDPD_GDE4_like_1"/>
    <property type="match status" value="1"/>
</dbReference>
<dbReference type="InterPro" id="IPR017946">
    <property type="entry name" value="PLC-like_Pdiesterase_TIM-brl"/>
</dbReference>
<reference evidence="3 4" key="1">
    <citation type="submission" date="2018-06" db="EMBL/GenBank/DDBJ databases">
        <title>Genomic Encyclopedia of Archaeal and Bacterial Type Strains, Phase II (KMG-II): from individual species to whole genera.</title>
        <authorList>
            <person name="Goeker M."/>
        </authorList>
    </citation>
    <scope>NUCLEOTIDE SEQUENCE [LARGE SCALE GENOMIC DNA]</scope>
    <source>
        <strain evidence="3 4">ATCC BAA-1881</strain>
    </source>
</reference>
<keyword evidence="1" id="KW-0472">Membrane</keyword>
<dbReference type="Pfam" id="PF03009">
    <property type="entry name" value="GDPD"/>
    <property type="match status" value="1"/>
</dbReference>
<dbReference type="GO" id="GO:0008081">
    <property type="term" value="F:phosphoric diester hydrolase activity"/>
    <property type="evidence" value="ECO:0007669"/>
    <property type="project" value="InterPro"/>
</dbReference>
<dbReference type="GO" id="GO:0006629">
    <property type="term" value="P:lipid metabolic process"/>
    <property type="evidence" value="ECO:0007669"/>
    <property type="project" value="InterPro"/>
</dbReference>
<keyword evidence="4" id="KW-1185">Reference proteome</keyword>
<protein>
    <submittedName>
        <fullName evidence="3">Glycerophosphoryl diester phosphodiesterase</fullName>
    </submittedName>
</protein>
<dbReference type="PANTHER" id="PTHR43805:SF1">
    <property type="entry name" value="GP-PDE DOMAIN-CONTAINING PROTEIN"/>
    <property type="match status" value="1"/>
</dbReference>
<feature type="transmembrane region" description="Helical" evidence="1">
    <location>
        <begin position="7"/>
        <end position="28"/>
    </location>
</feature>
<evidence type="ECO:0000256" key="1">
    <source>
        <dbReference type="SAM" id="Phobius"/>
    </source>
</evidence>